<reference evidence="2" key="1">
    <citation type="journal article" date="2017" name="Vet. Pathol.">
        <title>Ranid Herpesvirus 3 and Proliferative Dermatitis in Free-Ranging Wild Common Frogs (Rana Temporaria).</title>
        <authorList>
            <person name="Origgi F.C."/>
            <person name="Schmidt B.R."/>
            <person name="Lohmann P."/>
            <person name="Otten P."/>
            <person name="Akdesir E."/>
            <person name="Gaschen V."/>
            <person name="Aguilar-Bultet L."/>
            <person name="Wahli T."/>
            <person name="Sattler U."/>
            <person name="Stoffel M.H."/>
        </authorList>
    </citation>
    <scope>NUCLEOTIDE SEQUENCE [LARGE SCALE GENOMIC DNA]</scope>
    <source>
        <strain evidence="2">FO1_2015</strain>
    </source>
</reference>
<evidence type="ECO:0000256" key="1">
    <source>
        <dbReference type="SAM" id="Coils"/>
    </source>
</evidence>
<organism evidence="2">
    <name type="scientific">Ranid herpesvirus 3</name>
    <dbReference type="NCBI Taxonomy" id="1987509"/>
    <lineage>
        <taxon>Viruses</taxon>
        <taxon>Duplodnaviria</taxon>
        <taxon>Heunggongvirae</taxon>
        <taxon>Peploviricota</taxon>
        <taxon>Herviviricetes</taxon>
        <taxon>Herpesvirales</taxon>
        <taxon>Alloherpesviridae</taxon>
        <taxon>Batravirus</taxon>
        <taxon>Batravirus ranidallo3</taxon>
    </lineage>
</organism>
<accession>A0A1X9T593</accession>
<sequence>MAVWTSSPSVNASERLSQKLKDAKQEIDLLTSKISILEASNRELVLQNKFYTTLTAKNQDVQKTAREFLSKSQQVRDLQQKITALEKKLSAKEAECGRLLEKNKIYTDHLSGNGGGVSIQTALKTVQTPTFKEVLEELFDIFTSLAATTLSKRMPFTDHFIHNGTLKESFETLVIRALQMLDDEWRKEILEKDYVVGSIQRHEANLLEIKKYESLATFANLMVVSVNLLQVVSKTHLIVRQLALNTDVLRIACLDFYEQFIINKSYVNGLMAASP</sequence>
<feature type="coiled-coil region" evidence="1">
    <location>
        <begin position="13"/>
        <end position="40"/>
    </location>
</feature>
<dbReference type="KEGG" id="vg:32878206"/>
<evidence type="ECO:0000313" key="2">
    <source>
        <dbReference type="EMBL" id="ARR28872.1"/>
    </source>
</evidence>
<feature type="coiled-coil region" evidence="1">
    <location>
        <begin position="68"/>
        <end position="102"/>
    </location>
</feature>
<proteinExistence type="predicted"/>
<evidence type="ECO:0000313" key="3">
    <source>
        <dbReference type="Proteomes" id="UP000203507"/>
    </source>
</evidence>
<dbReference type="RefSeq" id="YP_009362381.1">
    <property type="nucleotide sequence ID" value="NC_034618.1"/>
</dbReference>
<protein>
    <submittedName>
        <fullName evidence="2">Coronin-like protein motif protein</fullName>
    </submittedName>
</protein>
<dbReference type="GeneID" id="32878206"/>
<keyword evidence="3" id="KW-1185">Reference proteome</keyword>
<dbReference type="Proteomes" id="UP000203507">
    <property type="component" value="Segment"/>
</dbReference>
<keyword evidence="1" id="KW-0175">Coiled coil</keyword>
<name>A0A1X9T593_9VIRU</name>
<dbReference type="EMBL" id="KX832224">
    <property type="protein sequence ID" value="ARR28872.1"/>
    <property type="molecule type" value="Genomic_DNA"/>
</dbReference>